<dbReference type="EMBL" id="LLXL01001156">
    <property type="protein sequence ID" value="PKK66031.1"/>
    <property type="molecule type" value="Genomic_DNA"/>
</dbReference>
<name>A0A2N1MWM6_9GLOM</name>
<sequence length="321" mass="36999">IRHDLGRMNQVCTYCGSKFWMNEKDRRSTCVSPTFAVCCAKGKVNLPPLLQPPPYLMELYTLSGSTANSFRKNIRGYNSLLACTSFGANVNDEFQTRGVSNFSIHGQVYHLIGSLLPEEGQVPKFAQLYIYDTENEIRNRLNIMMHDIDSTILQNLQNMLDPINPYIQTFQQTRDIFQTSETSNVSMVIYSDRTQDLHRYNTPTSSDIAALMIGDGHDIEPLNRDILLRSYEGGLQRISELHPSYDPLHYILLFPKGDDGWHADIPLAGSTLRTRVTQMQFYSYRLQIRNGDWIQSAGRLYQQYIVDQYAKIEQNRLNYLR</sequence>
<proteinExistence type="predicted"/>
<dbReference type="VEuPathDB" id="FungiDB:RhiirA1_315355"/>
<dbReference type="AlphaFoldDB" id="A0A2N1MWM6"/>
<feature type="non-terminal residue" evidence="1">
    <location>
        <position position="1"/>
    </location>
</feature>
<protein>
    <recommendedName>
        <fullName evidence="3">Helitron helicase-like domain-containing protein</fullName>
    </recommendedName>
</protein>
<dbReference type="VEuPathDB" id="FungiDB:FUN_016299"/>
<evidence type="ECO:0008006" key="3">
    <source>
        <dbReference type="Google" id="ProtNLM"/>
    </source>
</evidence>
<dbReference type="Proteomes" id="UP000233469">
    <property type="component" value="Unassembled WGS sequence"/>
</dbReference>
<reference evidence="1 2" key="1">
    <citation type="submission" date="2016-04" db="EMBL/GenBank/DDBJ databases">
        <title>Genome analyses suggest a sexual origin of heterokaryosis in a supposedly ancient asexual fungus.</title>
        <authorList>
            <person name="Ropars J."/>
            <person name="Sedzielewska K."/>
            <person name="Noel J."/>
            <person name="Charron P."/>
            <person name="Farinelli L."/>
            <person name="Marton T."/>
            <person name="Kruger M."/>
            <person name="Pelin A."/>
            <person name="Brachmann A."/>
            <person name="Corradi N."/>
        </authorList>
    </citation>
    <scope>NUCLEOTIDE SEQUENCE [LARGE SCALE GENOMIC DNA]</scope>
    <source>
        <strain evidence="1 2">C2</strain>
    </source>
</reference>
<dbReference type="PANTHER" id="PTHR45786:SF74">
    <property type="entry name" value="ATP-DEPENDENT DNA HELICASE"/>
    <property type="match status" value="1"/>
</dbReference>
<organism evidence="1 2">
    <name type="scientific">Rhizophagus irregularis</name>
    <dbReference type="NCBI Taxonomy" id="588596"/>
    <lineage>
        <taxon>Eukaryota</taxon>
        <taxon>Fungi</taxon>
        <taxon>Fungi incertae sedis</taxon>
        <taxon>Mucoromycota</taxon>
        <taxon>Glomeromycotina</taxon>
        <taxon>Glomeromycetes</taxon>
        <taxon>Glomerales</taxon>
        <taxon>Glomeraceae</taxon>
        <taxon>Rhizophagus</taxon>
    </lineage>
</organism>
<reference evidence="1 2" key="2">
    <citation type="submission" date="2017-10" db="EMBL/GenBank/DDBJ databases">
        <title>Extensive intraspecific genome diversity in a model arbuscular mycorrhizal fungus.</title>
        <authorList>
            <person name="Chen E.C.H."/>
            <person name="Morin E."/>
            <person name="Baudet D."/>
            <person name="Noel J."/>
            <person name="Ndikumana S."/>
            <person name="Charron P."/>
            <person name="St-Onge C."/>
            <person name="Giorgi J."/>
            <person name="Grigoriev I.V."/>
            <person name="Roux C."/>
            <person name="Martin F.M."/>
            <person name="Corradi N."/>
        </authorList>
    </citation>
    <scope>NUCLEOTIDE SEQUENCE [LARGE SCALE GENOMIC DNA]</scope>
    <source>
        <strain evidence="1 2">C2</strain>
    </source>
</reference>
<accession>A0A2N1MWM6</accession>
<evidence type="ECO:0000313" key="1">
    <source>
        <dbReference type="EMBL" id="PKK66031.1"/>
    </source>
</evidence>
<evidence type="ECO:0000313" key="2">
    <source>
        <dbReference type="Proteomes" id="UP000233469"/>
    </source>
</evidence>
<gene>
    <name evidence="1" type="ORF">RhiirC2_807898</name>
</gene>
<comment type="caution">
    <text evidence="1">The sequence shown here is derived from an EMBL/GenBank/DDBJ whole genome shotgun (WGS) entry which is preliminary data.</text>
</comment>
<dbReference type="PANTHER" id="PTHR45786">
    <property type="entry name" value="DNA BINDING PROTEIN-LIKE"/>
    <property type="match status" value="1"/>
</dbReference>
<dbReference type="VEuPathDB" id="FungiDB:RhiirFUN_013042"/>